<dbReference type="EC" id="2.3.3.5" evidence="1"/>
<evidence type="ECO:0000313" key="2">
    <source>
        <dbReference type="Proteomes" id="UP001220577"/>
    </source>
</evidence>
<keyword evidence="1" id="KW-0808">Transferase</keyword>
<dbReference type="Proteomes" id="UP001220577">
    <property type="component" value="Chromosome"/>
</dbReference>
<dbReference type="InterPro" id="IPR036969">
    <property type="entry name" value="Citrate_synthase_sf"/>
</dbReference>
<evidence type="ECO:0000313" key="1">
    <source>
        <dbReference type="EMBL" id="WCZ33950.1"/>
    </source>
</evidence>
<accession>A0ABY7UB91</accession>
<dbReference type="EMBL" id="CP063190">
    <property type="protein sequence ID" value="WCZ33950.1"/>
    <property type="molecule type" value="Genomic_DNA"/>
</dbReference>
<organism evidence="1 2">
    <name type="scientific">Corynebacterium ihumii</name>
    <dbReference type="NCBI Taxonomy" id="1232427"/>
    <lineage>
        <taxon>Bacteria</taxon>
        <taxon>Bacillati</taxon>
        <taxon>Actinomycetota</taxon>
        <taxon>Actinomycetes</taxon>
        <taxon>Mycobacteriales</taxon>
        <taxon>Corynebacteriaceae</taxon>
        <taxon>Corynebacterium</taxon>
    </lineage>
</organism>
<gene>
    <name evidence="1" type="primary">prpC1</name>
    <name evidence="1" type="ORF">CIHUM_02545</name>
</gene>
<dbReference type="GO" id="GO:0050440">
    <property type="term" value="F:2-methylcitrate synthase activity"/>
    <property type="evidence" value="ECO:0007669"/>
    <property type="project" value="UniProtKB-EC"/>
</dbReference>
<name>A0ABY7UB91_9CORY</name>
<keyword evidence="2" id="KW-1185">Reference proteome</keyword>
<dbReference type="Pfam" id="PF00285">
    <property type="entry name" value="Citrate_synt"/>
    <property type="match status" value="1"/>
</dbReference>
<sequence>MSRITGWTAHIIEQFENNSLIRPLSAYNGPEERHIER</sequence>
<proteinExistence type="predicted"/>
<keyword evidence="1" id="KW-0012">Acyltransferase</keyword>
<protein>
    <submittedName>
        <fullName evidence="1">2-methylcitrate synthase 1</fullName>
        <ecNumber evidence="1">2.3.3.5</ecNumber>
    </submittedName>
</protein>
<dbReference type="SUPFAM" id="SSF48256">
    <property type="entry name" value="Citrate synthase"/>
    <property type="match status" value="1"/>
</dbReference>
<dbReference type="InterPro" id="IPR002020">
    <property type="entry name" value="Citrate_synthase"/>
</dbReference>
<reference evidence="1 2" key="1">
    <citation type="submission" date="2020-10" db="EMBL/GenBank/DDBJ databases">
        <title>Complete genome sequence of Corynebacterium ihumii DSM 45751.</title>
        <authorList>
            <person name="Ruckert C."/>
            <person name="Albersmeier A."/>
            <person name="Busche T."/>
            <person name="Jaenicke S."/>
            <person name="Winkler A."/>
            <person name="Friethjonsson O.H."/>
            <person name="Hreggviethsson G.O."/>
            <person name="Lambert C."/>
            <person name="Badcock D."/>
            <person name="Bernaerts K."/>
            <person name="Anne J."/>
            <person name="Economou A."/>
            <person name="Kalinowski J."/>
        </authorList>
    </citation>
    <scope>NUCLEOTIDE SEQUENCE [LARGE SCALE GENOMIC DNA]</scope>
    <source>
        <strain evidence="1 2">DSM 45751</strain>
    </source>
</reference>